<dbReference type="InterPro" id="IPR015422">
    <property type="entry name" value="PyrdxlP-dep_Trfase_small"/>
</dbReference>
<dbReference type="RefSeq" id="WP_114420190.1">
    <property type="nucleotide sequence ID" value="NZ_NQYH01000001.1"/>
</dbReference>
<gene>
    <name evidence="8" type="primary">ectB</name>
    <name evidence="8" type="ORF">CJP73_03890</name>
</gene>
<dbReference type="InterPro" id="IPR005814">
    <property type="entry name" value="Aminotrans_3"/>
</dbReference>
<evidence type="ECO:0000256" key="5">
    <source>
        <dbReference type="ARBA" id="ARBA00022898"/>
    </source>
</evidence>
<dbReference type="GO" id="GO:0045303">
    <property type="term" value="F:diaminobutyrate-2-oxoglutarate transaminase activity"/>
    <property type="evidence" value="ECO:0007669"/>
    <property type="project" value="UniProtKB-EC"/>
</dbReference>
<dbReference type="Gene3D" id="3.90.1150.10">
    <property type="entry name" value="Aspartate Aminotransferase, domain 1"/>
    <property type="match status" value="1"/>
</dbReference>
<keyword evidence="3 7" id="KW-0032">Aminotransferase</keyword>
<evidence type="ECO:0000313" key="9">
    <source>
        <dbReference type="Proteomes" id="UP000266206"/>
    </source>
</evidence>
<dbReference type="Pfam" id="PF00202">
    <property type="entry name" value="Aminotran_3"/>
    <property type="match status" value="1"/>
</dbReference>
<evidence type="ECO:0000256" key="7">
    <source>
        <dbReference type="RuleBase" id="RU365034"/>
    </source>
</evidence>
<dbReference type="SUPFAM" id="SSF53383">
    <property type="entry name" value="PLP-dependent transferases"/>
    <property type="match status" value="1"/>
</dbReference>
<evidence type="ECO:0000313" key="8">
    <source>
        <dbReference type="EMBL" id="RIY42572.1"/>
    </source>
</evidence>
<comment type="caution">
    <text evidence="8">The sequence shown here is derived from an EMBL/GenBank/DDBJ whole genome shotgun (WGS) entry which is preliminary data.</text>
</comment>
<organism evidence="8 9">
    <name type="scientific">Neopusillimonas maritima</name>
    <dbReference type="NCBI Taxonomy" id="2026239"/>
    <lineage>
        <taxon>Bacteria</taxon>
        <taxon>Pseudomonadati</taxon>
        <taxon>Pseudomonadota</taxon>
        <taxon>Betaproteobacteria</taxon>
        <taxon>Burkholderiales</taxon>
        <taxon>Alcaligenaceae</taxon>
        <taxon>Neopusillimonas</taxon>
    </lineage>
</organism>
<dbReference type="NCBIfam" id="TIGR02407">
    <property type="entry name" value="ectoine_ectB"/>
    <property type="match status" value="1"/>
</dbReference>
<dbReference type="GO" id="GO:0047307">
    <property type="term" value="F:diaminobutyrate-pyruvate transaminase activity"/>
    <property type="evidence" value="ECO:0007669"/>
    <property type="project" value="InterPro"/>
</dbReference>
<evidence type="ECO:0000256" key="6">
    <source>
        <dbReference type="RuleBase" id="RU003560"/>
    </source>
</evidence>
<dbReference type="InterPro" id="IPR049704">
    <property type="entry name" value="Aminotrans_3_PPA_site"/>
</dbReference>
<evidence type="ECO:0000256" key="2">
    <source>
        <dbReference type="ARBA" id="ARBA00008954"/>
    </source>
</evidence>
<dbReference type="Gene3D" id="3.40.640.10">
    <property type="entry name" value="Type I PLP-dependent aspartate aminotransferase-like (Major domain)"/>
    <property type="match status" value="1"/>
</dbReference>
<dbReference type="InterPro" id="IPR015421">
    <property type="entry name" value="PyrdxlP-dep_Trfase_major"/>
</dbReference>
<dbReference type="EC" id="2.6.1.76" evidence="7"/>
<keyword evidence="4 7" id="KW-0808">Transferase</keyword>
<dbReference type="GO" id="GO:0030170">
    <property type="term" value="F:pyridoxal phosphate binding"/>
    <property type="evidence" value="ECO:0007669"/>
    <property type="project" value="InterPro"/>
</dbReference>
<comment type="similarity">
    <text evidence="2 6">Belongs to the class-III pyridoxal-phosphate-dependent aminotransferase family.</text>
</comment>
<comment type="catalytic activity">
    <reaction evidence="7">
        <text>L-2,4-diaminobutanoate + 2-oxoglutarate = L-aspartate 4-semialdehyde + L-glutamate</text>
        <dbReference type="Rhea" id="RHEA:11160"/>
        <dbReference type="ChEBI" id="CHEBI:16810"/>
        <dbReference type="ChEBI" id="CHEBI:29985"/>
        <dbReference type="ChEBI" id="CHEBI:58761"/>
        <dbReference type="ChEBI" id="CHEBI:537519"/>
        <dbReference type="EC" id="2.6.1.76"/>
    </reaction>
</comment>
<dbReference type="PROSITE" id="PS00600">
    <property type="entry name" value="AA_TRANSFER_CLASS_3"/>
    <property type="match status" value="1"/>
</dbReference>
<dbReference type="InterPro" id="IPR004637">
    <property type="entry name" value="Dat"/>
</dbReference>
<dbReference type="EMBL" id="NQYH01000001">
    <property type="protein sequence ID" value="RIY42572.1"/>
    <property type="molecule type" value="Genomic_DNA"/>
</dbReference>
<name>A0A3A1YWJ2_9BURK</name>
<dbReference type="Proteomes" id="UP000266206">
    <property type="component" value="Unassembled WGS sequence"/>
</dbReference>
<evidence type="ECO:0000256" key="1">
    <source>
        <dbReference type="ARBA" id="ARBA00001933"/>
    </source>
</evidence>
<dbReference type="GO" id="GO:0019491">
    <property type="term" value="P:ectoine biosynthetic process"/>
    <property type="evidence" value="ECO:0007669"/>
    <property type="project" value="UniProtKB-UniPathway"/>
</dbReference>
<protein>
    <recommendedName>
        <fullName evidence="7">Diaminobutyrate--2-oxoglutarate transaminase</fullName>
        <ecNumber evidence="7">2.6.1.76</ecNumber>
    </recommendedName>
    <alternativeName>
        <fullName evidence="7">DABA aminotransferase</fullName>
    </alternativeName>
</protein>
<dbReference type="PANTHER" id="PTHR43552:SF2">
    <property type="entry name" value="DIAMINOBUTYRATE--2-OXOGLUTARATE TRANSAMINASE"/>
    <property type="match status" value="1"/>
</dbReference>
<comment type="cofactor">
    <cofactor evidence="1 7">
        <name>pyridoxal 5'-phosphate</name>
        <dbReference type="ChEBI" id="CHEBI:597326"/>
    </cofactor>
</comment>
<reference evidence="8 9" key="1">
    <citation type="submission" date="2017-08" db="EMBL/GenBank/DDBJ databases">
        <title>Pusillimonas indicus sp. nov., a member of the family Alcaligenaceae isolated from surface seawater.</title>
        <authorList>
            <person name="Li J."/>
        </authorList>
    </citation>
    <scope>NUCLEOTIDE SEQUENCE [LARGE SCALE GENOMIC DNA]</scope>
    <source>
        <strain evidence="8 9">L52-1-41</strain>
    </source>
</reference>
<dbReference type="UniPathway" id="UPA00067">
    <property type="reaction ID" value="UER00121"/>
</dbReference>
<proteinExistence type="inferred from homology"/>
<dbReference type="InterPro" id="IPR015424">
    <property type="entry name" value="PyrdxlP-dep_Trfase"/>
</dbReference>
<keyword evidence="5 6" id="KW-0663">Pyridoxal phosphate</keyword>
<dbReference type="AlphaFoldDB" id="A0A3A1YWJ2"/>
<dbReference type="InterPro" id="IPR012773">
    <property type="entry name" value="Ectoine_EctB"/>
</dbReference>
<dbReference type="OrthoDB" id="3398487at2"/>
<evidence type="ECO:0000256" key="4">
    <source>
        <dbReference type="ARBA" id="ARBA00022679"/>
    </source>
</evidence>
<dbReference type="NCBIfam" id="NF006733">
    <property type="entry name" value="PRK09264.1"/>
    <property type="match status" value="1"/>
</dbReference>
<dbReference type="CDD" id="cd00610">
    <property type="entry name" value="OAT_like"/>
    <property type="match status" value="1"/>
</dbReference>
<evidence type="ECO:0000256" key="3">
    <source>
        <dbReference type="ARBA" id="ARBA00022576"/>
    </source>
</evidence>
<comment type="pathway">
    <text evidence="7">Amine and polyamine biosynthesis; ectoine biosynthesis; L-ectoine from L-aspartate 4-semialdehyde: step 1/3.</text>
</comment>
<dbReference type="NCBIfam" id="TIGR00709">
    <property type="entry name" value="dat"/>
    <property type="match status" value="1"/>
</dbReference>
<sequence length="416" mass="45465">MNVFERLESNVRAYCRAYPAVFDKALNARQWDENGVEFIDFFAGAGVLNYGHNNERQRQAIIDYMLADGVTHSLDLHTTAKRTFIERFEDIILKPRKLEYKLQFTGPTGTNVVEAALKLARKVTGRSTVAAFTNGFHGMTLGALAVTGNAHYRNVSGVALNDVLRLPFEGYAGTGVDSLDMIRQTLADSSSGVEAPAAFLVETVQAEGGVNVAGKEWLQALQALAKEYGALFIIDDIQLGNGRTGHFFSWEEMGLDPDLVCLAKGIGGFGTPMGLLLIRPELDQWSPGDHTGTFRGQNLSFVAGSEALAYYENDDFLKSVQEKGRYMEERLNNIVANHKKLNFEVRGRGMMQGLDTHSPAIAKKIMAAAAKQRVIVGACGTDGRVIKACPPLTIEQETLERGLDLLEAAVNEGVTQ</sequence>
<comment type="function">
    <text evidence="7">Catalyzes reversively the conversion of L-aspartate beta-semialdehyde (ASA) to L-2,4-diaminobutyrate (DABA) by transamination with L-glutamate.</text>
</comment>
<dbReference type="PANTHER" id="PTHR43552">
    <property type="entry name" value="DIAMINOBUTYRATE--2-OXOGLUTARATE AMINOTRANSFERASE"/>
    <property type="match status" value="1"/>
</dbReference>
<accession>A0A3A1YWJ2</accession>